<reference evidence="1" key="1">
    <citation type="journal article" date="2020" name="mSystems">
        <title>Genome- and Community-Level Interaction Insights into Carbon Utilization and Element Cycling Functions of Hydrothermarchaeota in Hydrothermal Sediment.</title>
        <authorList>
            <person name="Zhou Z."/>
            <person name="Liu Y."/>
            <person name="Xu W."/>
            <person name="Pan J."/>
            <person name="Luo Z.H."/>
            <person name="Li M."/>
        </authorList>
    </citation>
    <scope>NUCLEOTIDE SEQUENCE [LARGE SCALE GENOMIC DNA]</scope>
    <source>
        <strain evidence="1">SpSt-418</strain>
    </source>
</reference>
<gene>
    <name evidence="1" type="ORF">ENR64_12080</name>
</gene>
<organism evidence="1">
    <name type="scientific">Oscillatoriales cyanobacterium SpSt-418</name>
    <dbReference type="NCBI Taxonomy" id="2282169"/>
    <lineage>
        <taxon>Bacteria</taxon>
        <taxon>Bacillati</taxon>
        <taxon>Cyanobacteriota</taxon>
        <taxon>Cyanophyceae</taxon>
        <taxon>Oscillatoriophycideae</taxon>
        <taxon>Oscillatoriales</taxon>
    </lineage>
</organism>
<comment type="caution">
    <text evidence="1">The sequence shown here is derived from an EMBL/GenBank/DDBJ whole genome shotgun (WGS) entry which is preliminary data.</text>
</comment>
<name>A0A7C3KF23_9CYAN</name>
<protein>
    <submittedName>
        <fullName evidence="1">Uncharacterized protein</fullName>
    </submittedName>
</protein>
<proteinExistence type="predicted"/>
<accession>A0A7C3KF23</accession>
<evidence type="ECO:0000313" key="1">
    <source>
        <dbReference type="EMBL" id="HFM98471.1"/>
    </source>
</evidence>
<dbReference type="AlphaFoldDB" id="A0A7C3KF23"/>
<sequence length="166" mass="17959">MPLSSEQPASRSEALTVLQTVYGQPSQAGFGSAVFQEMLEPGSDLESVALRYYQHFVGPQWEQFGEAAWMSTWKRVYVRPDGIQPDIVTELQAIANPLAVHYVPLLLLADTDDHAKAQQALAAVFDDSQTTNLSLYAIGDGAAMSGLLLIGCQTTGETTILISLLD</sequence>
<dbReference type="EMBL" id="DSRU01000172">
    <property type="protein sequence ID" value="HFM98471.1"/>
    <property type="molecule type" value="Genomic_DNA"/>
</dbReference>